<sequence length="122" mass="14082">MRKTDKKIDNQLRVGLTAVCEHALVAYSGFAWITHIVDYEKYPKSLRIVCIFDTETQLSQFKQSGDKAVLVALIQHTLTHEGIEIKDAYQHVSFDTESACEQQHNGNWALRLSEKNRRTKLY</sequence>
<dbReference type="EMBL" id="CP034015">
    <property type="protein sequence ID" value="AZG73623.1"/>
    <property type="molecule type" value="Genomic_DNA"/>
</dbReference>
<dbReference type="Proteomes" id="UP000278035">
    <property type="component" value="Chromosome"/>
</dbReference>
<dbReference type="OrthoDB" id="6996126at2"/>
<keyword evidence="2" id="KW-1185">Reference proteome</keyword>
<name>A0A3G8LV06_9GAMM</name>
<evidence type="ECO:0000313" key="2">
    <source>
        <dbReference type="Proteomes" id="UP000278035"/>
    </source>
</evidence>
<gene>
    <name evidence="1" type="ORF">EGC82_13135</name>
</gene>
<reference evidence="2" key="1">
    <citation type="submission" date="2018-11" db="EMBL/GenBank/DDBJ databases">
        <title>Shewanella sp. M2.</title>
        <authorList>
            <person name="Hwang Y.J."/>
            <person name="Hwang C.Y."/>
        </authorList>
    </citation>
    <scope>NUCLEOTIDE SEQUENCE [LARGE SCALE GENOMIC DNA]</scope>
    <source>
        <strain evidence="2">LMG 19866</strain>
    </source>
</reference>
<evidence type="ECO:0000313" key="1">
    <source>
        <dbReference type="EMBL" id="AZG73623.1"/>
    </source>
</evidence>
<dbReference type="KEGG" id="slj:EGC82_13135"/>
<dbReference type="AlphaFoldDB" id="A0A3G8LV06"/>
<protein>
    <submittedName>
        <fullName evidence="1">Fis family transcriptional regulator</fullName>
    </submittedName>
</protein>
<dbReference type="RefSeq" id="WP_124731164.1">
    <property type="nucleotide sequence ID" value="NZ_CBCSKC010000024.1"/>
</dbReference>
<proteinExistence type="predicted"/>
<accession>A0A3G8LV06</accession>
<organism evidence="1 2">
    <name type="scientific">Shewanella livingstonensis</name>
    <dbReference type="NCBI Taxonomy" id="150120"/>
    <lineage>
        <taxon>Bacteria</taxon>
        <taxon>Pseudomonadati</taxon>
        <taxon>Pseudomonadota</taxon>
        <taxon>Gammaproteobacteria</taxon>
        <taxon>Alteromonadales</taxon>
        <taxon>Shewanellaceae</taxon>
        <taxon>Shewanella</taxon>
    </lineage>
</organism>